<evidence type="ECO:0000256" key="3">
    <source>
        <dbReference type="ARBA" id="ARBA00022692"/>
    </source>
</evidence>
<feature type="transmembrane region" description="Helical" evidence="6">
    <location>
        <begin position="312"/>
        <end position="332"/>
    </location>
</feature>
<organism evidence="7 8">
    <name type="scientific">Flavobacterium tibetense</name>
    <dbReference type="NCBI Taxonomy" id="2233533"/>
    <lineage>
        <taxon>Bacteria</taxon>
        <taxon>Pseudomonadati</taxon>
        <taxon>Bacteroidota</taxon>
        <taxon>Flavobacteriia</taxon>
        <taxon>Flavobacteriales</taxon>
        <taxon>Flavobacteriaceae</taxon>
        <taxon>Flavobacterium</taxon>
    </lineage>
</organism>
<evidence type="ECO:0000256" key="1">
    <source>
        <dbReference type="ARBA" id="ARBA00004651"/>
    </source>
</evidence>
<reference evidence="7 8" key="1">
    <citation type="submission" date="2018-06" db="EMBL/GenBank/DDBJ databases">
        <title>Flavobacterium tibetense sp. nov., isolated from a wetland YonghuCo on Tibetan Plateau.</title>
        <authorList>
            <person name="Xing P."/>
            <person name="Phurbu D."/>
            <person name="Lu H."/>
        </authorList>
    </citation>
    <scope>NUCLEOTIDE SEQUENCE [LARGE SCALE GENOMIC DNA]</scope>
    <source>
        <strain evidence="7 8">YH5</strain>
    </source>
</reference>
<feature type="transmembrane region" description="Helical" evidence="6">
    <location>
        <begin position="280"/>
        <end position="300"/>
    </location>
</feature>
<comment type="caution">
    <text evidence="7">The sequence shown here is derived from an EMBL/GenBank/DDBJ whole genome shotgun (WGS) entry which is preliminary data.</text>
</comment>
<evidence type="ECO:0000256" key="6">
    <source>
        <dbReference type="SAM" id="Phobius"/>
    </source>
</evidence>
<evidence type="ECO:0000256" key="2">
    <source>
        <dbReference type="ARBA" id="ARBA00022475"/>
    </source>
</evidence>
<keyword evidence="8" id="KW-1185">Reference proteome</keyword>
<protein>
    <recommendedName>
        <fullName evidence="9">Polysaccharide biosynthesis protein C-terminal domain-containing protein</fullName>
    </recommendedName>
</protein>
<dbReference type="PANTHER" id="PTHR30250">
    <property type="entry name" value="PST FAMILY PREDICTED COLANIC ACID TRANSPORTER"/>
    <property type="match status" value="1"/>
</dbReference>
<feature type="transmembrane region" description="Helical" evidence="6">
    <location>
        <begin position="344"/>
        <end position="363"/>
    </location>
</feature>
<dbReference type="RefSeq" id="WP_113989464.1">
    <property type="nucleotide sequence ID" value="NZ_QLST01000011.1"/>
</dbReference>
<feature type="transmembrane region" description="Helical" evidence="6">
    <location>
        <begin position="154"/>
        <end position="174"/>
    </location>
</feature>
<dbReference type="EMBL" id="QLST01000011">
    <property type="protein sequence ID" value="RBA27960.1"/>
    <property type="molecule type" value="Genomic_DNA"/>
</dbReference>
<feature type="transmembrane region" description="Helical" evidence="6">
    <location>
        <begin position="429"/>
        <end position="449"/>
    </location>
</feature>
<name>A0A365P0F8_9FLAO</name>
<dbReference type="Proteomes" id="UP000253319">
    <property type="component" value="Unassembled WGS sequence"/>
</dbReference>
<feature type="transmembrane region" description="Helical" evidence="6">
    <location>
        <begin position="406"/>
        <end position="423"/>
    </location>
</feature>
<dbReference type="GO" id="GO:0005886">
    <property type="term" value="C:plasma membrane"/>
    <property type="evidence" value="ECO:0007669"/>
    <property type="project" value="UniProtKB-SubCell"/>
</dbReference>
<feature type="transmembrane region" description="Helical" evidence="6">
    <location>
        <begin position="369"/>
        <end position="394"/>
    </location>
</feature>
<dbReference type="AlphaFoldDB" id="A0A365P0F8"/>
<evidence type="ECO:0008006" key="9">
    <source>
        <dbReference type="Google" id="ProtNLM"/>
    </source>
</evidence>
<evidence type="ECO:0000313" key="8">
    <source>
        <dbReference type="Proteomes" id="UP000253319"/>
    </source>
</evidence>
<feature type="transmembrane region" description="Helical" evidence="6">
    <location>
        <begin position="92"/>
        <end position="110"/>
    </location>
</feature>
<evidence type="ECO:0000313" key="7">
    <source>
        <dbReference type="EMBL" id="RBA27960.1"/>
    </source>
</evidence>
<comment type="subcellular location">
    <subcellularLocation>
        <location evidence="1">Cell membrane</location>
        <topology evidence="1">Multi-pass membrane protein</topology>
    </subcellularLocation>
</comment>
<proteinExistence type="predicted"/>
<keyword evidence="3 6" id="KW-0812">Transmembrane</keyword>
<evidence type="ECO:0000256" key="5">
    <source>
        <dbReference type="ARBA" id="ARBA00023136"/>
    </source>
</evidence>
<evidence type="ECO:0000256" key="4">
    <source>
        <dbReference type="ARBA" id="ARBA00022989"/>
    </source>
</evidence>
<feature type="transmembrane region" description="Helical" evidence="6">
    <location>
        <begin position="33"/>
        <end position="52"/>
    </location>
</feature>
<accession>A0A365P0F8</accession>
<dbReference type="PANTHER" id="PTHR30250:SF11">
    <property type="entry name" value="O-ANTIGEN TRANSPORTER-RELATED"/>
    <property type="match status" value="1"/>
</dbReference>
<feature type="transmembrane region" description="Helical" evidence="6">
    <location>
        <begin position="235"/>
        <end position="259"/>
    </location>
</feature>
<keyword evidence="4 6" id="KW-1133">Transmembrane helix</keyword>
<gene>
    <name evidence="7" type="ORF">DPN68_09730</name>
</gene>
<dbReference type="OrthoDB" id="88014at2"/>
<sequence length="472" mass="53522">MGIAIGVVSTLFIYPKDTEFLGIIRYIDGAAQLLYPVLVFGAAQTMIHFYPIVSNSNKHLLFKYGLFTILIMGLLVSSLLISGYFLLDYENYMYLLLALPLTVMLALVELFKRQATNLQKLAVPTFYEKIIPKVALPLVFLLFLSHYLSLFGSIWVYIFSYIFLMVLMGIYVFKNMQFTFDFNFKPLFAEVSKKSYYQYSLYVFAGSFGSFFAFRVDSLMIPEFLSFDSAGIYNIGVTLASSIAIPATGLFALYAPVVSNYIKTNDITALGMKYRETSKLLFFIGAVFFGSVVVGVESLFELMPSKEKLVQAIPIIYVLGANVLVNMATGFNTEIINYSNYFKFNLQAILTLVFVNVGLNLFFLTQTELGILGVAYASLIAMTIFNIAKTYFIYTKFQILPFDNSFFKLFLLLTVLVLVIYFLPNTSNLWLNVCAKTISFGLLAVILTYQFKLVFSVNEWVDKLLRKFNIGR</sequence>
<feature type="transmembrane region" description="Helical" evidence="6">
    <location>
        <begin position="195"/>
        <end position="215"/>
    </location>
</feature>
<keyword evidence="5 6" id="KW-0472">Membrane</keyword>
<dbReference type="InterPro" id="IPR050833">
    <property type="entry name" value="Poly_Biosynth_Transport"/>
</dbReference>
<feature type="transmembrane region" description="Helical" evidence="6">
    <location>
        <begin position="130"/>
        <end position="148"/>
    </location>
</feature>
<feature type="transmembrane region" description="Helical" evidence="6">
    <location>
        <begin position="64"/>
        <end position="86"/>
    </location>
</feature>
<keyword evidence="2" id="KW-1003">Cell membrane</keyword>